<dbReference type="EMBL" id="JXLP01000014">
    <property type="protein sequence ID" value="KIL77482.1"/>
    <property type="molecule type" value="Genomic_DNA"/>
</dbReference>
<protein>
    <submittedName>
        <fullName evidence="5">Transcriptional regulatory protein</fullName>
    </submittedName>
</protein>
<dbReference type="PROSITE" id="PS00041">
    <property type="entry name" value="HTH_ARAC_FAMILY_1"/>
    <property type="match status" value="1"/>
</dbReference>
<dbReference type="InterPro" id="IPR029441">
    <property type="entry name" value="Cass2"/>
</dbReference>
<dbReference type="Gene3D" id="3.20.80.10">
    <property type="entry name" value="Regulatory factor, effector binding domain"/>
    <property type="match status" value="1"/>
</dbReference>
<accession>A0ABR5ARU4</accession>
<dbReference type="PANTHER" id="PTHR47504">
    <property type="entry name" value="RIGHT ORIGIN-BINDING PROTEIN"/>
    <property type="match status" value="1"/>
</dbReference>
<gene>
    <name evidence="5" type="ORF">SD77_1468</name>
</gene>
<evidence type="ECO:0000256" key="1">
    <source>
        <dbReference type="ARBA" id="ARBA00023015"/>
    </source>
</evidence>
<sequence>MGWIESIQKAIEYIEDHITDDLSIEQIAKEANASVFHFQRTFSILTNMSIGEYSRKRRLTLAAKELQDSGIKVIDIALKYGYDTPEAFAKAFRKQHGIAPSDVRKGNVSLKSYNRLTIQVTLKGVDPMKYKLIEKESFQVAGVKRTYSTAINEQNKLIPRFWEDVHADGTNDRLAAVTNGEIEGILGVCVAGKEADCSQMIDYWIAAPFQGDAPEGLDILNIPASKWAVFEVHGPMPAAMQNAWKQIFSEWFPSHSYKHAGTPEFEYYPHEDPYQPDSYSEIWIPIK</sequence>
<dbReference type="InterPro" id="IPR018062">
    <property type="entry name" value="HTH_AraC-typ_CS"/>
</dbReference>
<dbReference type="SMART" id="SM00871">
    <property type="entry name" value="AraC_E_bind"/>
    <property type="match status" value="1"/>
</dbReference>
<dbReference type="InterPro" id="IPR011256">
    <property type="entry name" value="Reg_factor_effector_dom_sf"/>
</dbReference>
<dbReference type="Pfam" id="PF12833">
    <property type="entry name" value="HTH_18"/>
    <property type="match status" value="1"/>
</dbReference>
<dbReference type="InterPro" id="IPR018060">
    <property type="entry name" value="HTH_AraC"/>
</dbReference>
<evidence type="ECO:0000256" key="2">
    <source>
        <dbReference type="ARBA" id="ARBA00023125"/>
    </source>
</evidence>
<dbReference type="InterPro" id="IPR020449">
    <property type="entry name" value="Tscrpt_reg_AraC-type_HTH"/>
</dbReference>
<dbReference type="Pfam" id="PF14526">
    <property type="entry name" value="Cass2"/>
    <property type="match status" value="1"/>
</dbReference>
<name>A0ABR5ARU4_BACBA</name>
<dbReference type="Gene3D" id="1.10.10.60">
    <property type="entry name" value="Homeodomain-like"/>
    <property type="match status" value="2"/>
</dbReference>
<dbReference type="InterPro" id="IPR010499">
    <property type="entry name" value="AraC_E-bd"/>
</dbReference>
<dbReference type="RefSeq" id="WP_041114148.1">
    <property type="nucleotide sequence ID" value="NZ_JARTHD010000026.1"/>
</dbReference>
<evidence type="ECO:0000256" key="3">
    <source>
        <dbReference type="ARBA" id="ARBA00023163"/>
    </source>
</evidence>
<keyword evidence="3" id="KW-0804">Transcription</keyword>
<dbReference type="PROSITE" id="PS01124">
    <property type="entry name" value="HTH_ARAC_FAMILY_2"/>
    <property type="match status" value="1"/>
</dbReference>
<dbReference type="SUPFAM" id="SSF55136">
    <property type="entry name" value="Probable bacterial effector-binding domain"/>
    <property type="match status" value="1"/>
</dbReference>
<dbReference type="SUPFAM" id="SSF46689">
    <property type="entry name" value="Homeodomain-like"/>
    <property type="match status" value="2"/>
</dbReference>
<dbReference type="Proteomes" id="UP000031982">
    <property type="component" value="Unassembled WGS sequence"/>
</dbReference>
<proteinExistence type="predicted"/>
<evidence type="ECO:0000259" key="4">
    <source>
        <dbReference type="PROSITE" id="PS01124"/>
    </source>
</evidence>
<evidence type="ECO:0000313" key="5">
    <source>
        <dbReference type="EMBL" id="KIL77482.1"/>
    </source>
</evidence>
<reference evidence="5 6" key="1">
    <citation type="submission" date="2015-01" db="EMBL/GenBank/DDBJ databases">
        <title>Genome Assembly of Bacillus badius MTCC 1458.</title>
        <authorList>
            <person name="Verma A."/>
            <person name="Khatri I."/>
            <person name="Mual P."/>
            <person name="Subramanian S."/>
            <person name="Krishnamurthi S."/>
        </authorList>
    </citation>
    <scope>NUCLEOTIDE SEQUENCE [LARGE SCALE GENOMIC DNA]</scope>
    <source>
        <strain evidence="5 6">MTCC 1458</strain>
    </source>
</reference>
<keyword evidence="2" id="KW-0238">DNA-binding</keyword>
<comment type="caution">
    <text evidence="5">The sequence shown here is derived from an EMBL/GenBank/DDBJ whole genome shotgun (WGS) entry which is preliminary data.</text>
</comment>
<feature type="domain" description="HTH araC/xylS-type" evidence="4">
    <location>
        <begin position="8"/>
        <end position="106"/>
    </location>
</feature>
<keyword evidence="1" id="KW-0805">Transcription regulation</keyword>
<dbReference type="PRINTS" id="PR00032">
    <property type="entry name" value="HTHARAC"/>
</dbReference>
<dbReference type="InterPro" id="IPR009057">
    <property type="entry name" value="Homeodomain-like_sf"/>
</dbReference>
<dbReference type="PANTHER" id="PTHR47504:SF5">
    <property type="entry name" value="RIGHT ORIGIN-BINDING PROTEIN"/>
    <property type="match status" value="1"/>
</dbReference>
<dbReference type="SMART" id="SM00342">
    <property type="entry name" value="HTH_ARAC"/>
    <property type="match status" value="1"/>
</dbReference>
<evidence type="ECO:0000313" key="6">
    <source>
        <dbReference type="Proteomes" id="UP000031982"/>
    </source>
</evidence>
<keyword evidence="6" id="KW-1185">Reference proteome</keyword>
<organism evidence="5 6">
    <name type="scientific">Bacillus badius</name>
    <dbReference type="NCBI Taxonomy" id="1455"/>
    <lineage>
        <taxon>Bacteria</taxon>
        <taxon>Bacillati</taxon>
        <taxon>Bacillota</taxon>
        <taxon>Bacilli</taxon>
        <taxon>Bacillales</taxon>
        <taxon>Bacillaceae</taxon>
        <taxon>Pseudobacillus</taxon>
    </lineage>
</organism>
<dbReference type="InterPro" id="IPR050959">
    <property type="entry name" value="MarA-like"/>
</dbReference>